<evidence type="ECO:0000313" key="3">
    <source>
        <dbReference type="Proteomes" id="UP000640509"/>
    </source>
</evidence>
<protein>
    <submittedName>
        <fullName evidence="2">Uncharacterized protein</fullName>
    </submittedName>
</protein>
<dbReference type="RefSeq" id="WP_188713766.1">
    <property type="nucleotide sequence ID" value="NZ_BMIV01000001.1"/>
</dbReference>
<dbReference type="EMBL" id="BMIV01000001">
    <property type="protein sequence ID" value="GGF54711.1"/>
    <property type="molecule type" value="Genomic_DNA"/>
</dbReference>
<sequence length="115" mass="11842">MTFESHGVSAGCWTGTLQSDRRPASLSVTHRGAVVVQAALREAGPGVWAVSAGLPPSVIDNGVHSLLLVVGDSVLASLTLVAGTVAGDDLLAEVAQLRAELDLLKREFRRLATGG</sequence>
<dbReference type="Proteomes" id="UP000640509">
    <property type="component" value="Unassembled WGS sequence"/>
</dbReference>
<organism evidence="2 3">
    <name type="scientific">Paracoccus acridae</name>
    <dbReference type="NCBI Taxonomy" id="1795310"/>
    <lineage>
        <taxon>Bacteria</taxon>
        <taxon>Pseudomonadati</taxon>
        <taxon>Pseudomonadota</taxon>
        <taxon>Alphaproteobacteria</taxon>
        <taxon>Rhodobacterales</taxon>
        <taxon>Paracoccaceae</taxon>
        <taxon>Paracoccus</taxon>
    </lineage>
</organism>
<feature type="coiled-coil region" evidence="1">
    <location>
        <begin position="87"/>
        <end position="114"/>
    </location>
</feature>
<gene>
    <name evidence="2" type="ORF">GCM10011402_03350</name>
</gene>
<accession>A0ABQ1VCK0</accession>
<proteinExistence type="predicted"/>
<name>A0ABQ1VCK0_9RHOB</name>
<comment type="caution">
    <text evidence="2">The sequence shown here is derived from an EMBL/GenBank/DDBJ whole genome shotgun (WGS) entry which is preliminary data.</text>
</comment>
<keyword evidence="3" id="KW-1185">Reference proteome</keyword>
<evidence type="ECO:0000256" key="1">
    <source>
        <dbReference type="SAM" id="Coils"/>
    </source>
</evidence>
<reference evidence="3" key="1">
    <citation type="journal article" date="2019" name="Int. J. Syst. Evol. Microbiol.">
        <title>The Global Catalogue of Microorganisms (GCM) 10K type strain sequencing project: providing services to taxonomists for standard genome sequencing and annotation.</title>
        <authorList>
            <consortium name="The Broad Institute Genomics Platform"/>
            <consortium name="The Broad Institute Genome Sequencing Center for Infectious Disease"/>
            <person name="Wu L."/>
            <person name="Ma J."/>
        </authorList>
    </citation>
    <scope>NUCLEOTIDE SEQUENCE [LARGE SCALE GENOMIC DNA]</scope>
    <source>
        <strain evidence="3">CGMCC 1.15419</strain>
    </source>
</reference>
<keyword evidence="1" id="KW-0175">Coiled coil</keyword>
<evidence type="ECO:0000313" key="2">
    <source>
        <dbReference type="EMBL" id="GGF54711.1"/>
    </source>
</evidence>